<comment type="cofactor">
    <cofactor evidence="1">
        <name>FMN</name>
        <dbReference type="ChEBI" id="CHEBI:58210"/>
    </cofactor>
</comment>
<dbReference type="EC" id="1.6.2.4" evidence="12"/>
<dbReference type="EMBL" id="JAANIT010000488">
    <property type="protein sequence ID" value="KAG1547222.1"/>
    <property type="molecule type" value="Genomic_DNA"/>
</dbReference>
<dbReference type="GO" id="GO:0005506">
    <property type="term" value="F:iron ion binding"/>
    <property type="evidence" value="ECO:0007669"/>
    <property type="project" value="InterPro"/>
</dbReference>
<dbReference type="Pfam" id="PF00667">
    <property type="entry name" value="FAD_binding_1"/>
    <property type="match status" value="1"/>
</dbReference>
<dbReference type="InterPro" id="IPR039261">
    <property type="entry name" value="FNR_nucleotide-bd"/>
</dbReference>
<keyword evidence="5" id="KW-0285">Flavoprotein</keyword>
<dbReference type="InterPro" id="IPR017972">
    <property type="entry name" value="Cyt_P450_CS"/>
</dbReference>
<dbReference type="PROSITE" id="PS51384">
    <property type="entry name" value="FAD_FR"/>
    <property type="match status" value="1"/>
</dbReference>
<evidence type="ECO:0000259" key="16">
    <source>
        <dbReference type="PROSITE" id="PS51384"/>
    </source>
</evidence>
<dbReference type="SUPFAM" id="SSF48264">
    <property type="entry name" value="Cytochrome P450"/>
    <property type="match status" value="1"/>
</dbReference>
<keyword evidence="6" id="KW-0288">FMN</keyword>
<dbReference type="GO" id="GO:0004497">
    <property type="term" value="F:monooxygenase activity"/>
    <property type="evidence" value="ECO:0007669"/>
    <property type="project" value="InterPro"/>
</dbReference>
<sequence>MSTDNTTSLIVVLRNTSDVEKDGRIIRFGNGANLDTIRSLAAEKLAITGGYANIQLFNSNGELLGGIDDLRQQQVVYVDIKELIRETVPGPTKLPFVGSLYEMLPNIAEGWMRQFDRFGPLVEISLLGKIIVGTNDPNIAEIFAKESEYFTKKITKSGLGEVKEFAGQGLFTTDTDEMDWQLAHKLLMPAFSPRAIKAYQGEMGIIAQQTMKIFEQYRPDEPVEILDWTTNLTFETIGRIGFGYEFNLLVDRDQEQNAFIEAMGYCLKQAVQRIQQAAFVKQLPIEANRRFDRSVRLMHEVVENVIRERKASPDAKNKEKDLLGFMLNACDEHNLGLSDENIRDQVVTFLIAGHDTTANTLAWTLYELSRHPDIQAKVLQEIADNHIRHDELPNTEQINNLKYMHQVLKEVLRKYPPVRVLSKYCKNDCILPGGYKIKGNTPCSIQVYAMHHNKDVYPDPERFDPDRWTPEEEQKRSRFAWLPFSTGPRGCIGMAFALQEAKTVLAMFLNRFDFKYNGPDVQWDFKTATTKPVDLFMTIHPRENFPKPNGDSVPPQKSDASSNQAESKTATAMPVISAQKNADVELPPITFLYGTQTGTAQDYATVLASQAKGFGFKNTTLCEMDKWKVLADGKFISDNKDKKKLDKELVVICTATYNGQPPDSAEKFDSFLDNKMREDDHENILTGLSYAVFGLGNKNWRTYQHFPIKVSQCLSELGAERLFASGEGDNDKDMDAAFNDWCARFWSHLLEIHGIAACESKPVVPTAAIKESSVDIKFVQPSDKEAWNSAINNHYGNPNAIIVANSELQKDQSPRSTRHIEVDISKLSGVGEQGQLYSAGDHLEVMPENSKASVESIALSFGWILDSVFEINQETLSDVSPRSLAANIKGPCTIRNMLTYYADVTSPPSRAVLGCFAAQLKLVAPETASEFEKLIMPDANNQDQYPDFIKQYRTLLDLIHAYPQVNRLDLRQFLAAVPVIQPRRYSIASSPLSYPKHAHLAVGVVDDVVNNRHYPGLSSSFLKGAHELPIRAILKSSKSTFSLPQDLATPLIMISAGTGFAPFRGFLQERKAQIDNLGADKVAPSVLFFGCRRADQDYIYQEELETYAKNGVLSDLHVAFSRSDDKSPIRYVQHQILANAAKIWNLLYPAADDNSRPAAIYICGSGAMSRDVRRTFYSMAISFGAATNDKEAEALIIKLMDEKRYNEDVWG</sequence>
<dbReference type="SUPFAM" id="SSF63380">
    <property type="entry name" value="Riboflavin synthase domain-like"/>
    <property type="match status" value="1"/>
</dbReference>
<dbReference type="PANTHER" id="PTHR19384">
    <property type="entry name" value="NITRIC OXIDE SYNTHASE-RELATED"/>
    <property type="match status" value="1"/>
</dbReference>
<dbReference type="PRINTS" id="PR00371">
    <property type="entry name" value="FPNCR"/>
</dbReference>
<dbReference type="SUPFAM" id="SSF52343">
    <property type="entry name" value="Ferredoxin reductase-like, C-terminal NADP-linked domain"/>
    <property type="match status" value="1"/>
</dbReference>
<dbReference type="Pfam" id="PF00175">
    <property type="entry name" value="NAD_binding_1"/>
    <property type="match status" value="1"/>
</dbReference>
<dbReference type="Pfam" id="PF00258">
    <property type="entry name" value="Flavodoxin_1"/>
    <property type="match status" value="1"/>
</dbReference>
<dbReference type="InterPro" id="IPR017938">
    <property type="entry name" value="Riboflavin_synthase-like_b-brl"/>
</dbReference>
<dbReference type="Proteomes" id="UP000717996">
    <property type="component" value="Unassembled WGS sequence"/>
</dbReference>
<dbReference type="InterPro" id="IPR001128">
    <property type="entry name" value="Cyt_P450"/>
</dbReference>
<dbReference type="PANTHER" id="PTHR19384:SF17">
    <property type="entry name" value="NADPH--CYTOCHROME P450 REDUCTASE"/>
    <property type="match status" value="1"/>
</dbReference>
<evidence type="ECO:0000256" key="8">
    <source>
        <dbReference type="ARBA" id="ARBA00022827"/>
    </source>
</evidence>
<evidence type="ECO:0000256" key="10">
    <source>
        <dbReference type="ARBA" id="ARBA00023002"/>
    </source>
</evidence>
<dbReference type="Gene3D" id="1.20.990.10">
    <property type="entry name" value="NADPH-cytochrome p450 Reductase, Chain A, domain 3"/>
    <property type="match status" value="1"/>
</dbReference>
<evidence type="ECO:0000256" key="7">
    <source>
        <dbReference type="ARBA" id="ARBA00022723"/>
    </source>
</evidence>
<dbReference type="InterPro" id="IPR017927">
    <property type="entry name" value="FAD-bd_FR_type"/>
</dbReference>
<keyword evidence="10" id="KW-0560">Oxidoreductase</keyword>
<evidence type="ECO:0000256" key="12">
    <source>
        <dbReference type="ARBA" id="ARBA00023797"/>
    </source>
</evidence>
<dbReference type="GO" id="GO:0016705">
    <property type="term" value="F:oxidoreductase activity, acting on paired donors, with incorporation or reduction of molecular oxygen"/>
    <property type="evidence" value="ECO:0007669"/>
    <property type="project" value="InterPro"/>
</dbReference>
<dbReference type="InterPro" id="IPR023173">
    <property type="entry name" value="NADPH_Cyt_P450_Rdtase_alpha"/>
</dbReference>
<dbReference type="InterPro" id="IPR008254">
    <property type="entry name" value="Flavodoxin/NO_synth"/>
</dbReference>
<dbReference type="InterPro" id="IPR001709">
    <property type="entry name" value="Flavoprot_Pyr_Nucl_cyt_Rdtase"/>
</dbReference>
<keyword evidence="7" id="KW-0479">Metal-binding</keyword>
<comment type="catalytic activity">
    <reaction evidence="13">
        <text>2 oxidized [cytochrome P450] + NADPH = 2 reduced [cytochrome P450] + NADP(+) + H(+)</text>
        <dbReference type="Rhea" id="RHEA:24040"/>
        <dbReference type="Rhea" id="RHEA-COMP:14627"/>
        <dbReference type="Rhea" id="RHEA-COMP:14628"/>
        <dbReference type="ChEBI" id="CHEBI:15378"/>
        <dbReference type="ChEBI" id="CHEBI:55376"/>
        <dbReference type="ChEBI" id="CHEBI:57783"/>
        <dbReference type="ChEBI" id="CHEBI:58349"/>
        <dbReference type="ChEBI" id="CHEBI:60344"/>
        <dbReference type="EC" id="1.6.2.4"/>
    </reaction>
</comment>
<evidence type="ECO:0000313" key="17">
    <source>
        <dbReference type="EMBL" id="KAG1547222.1"/>
    </source>
</evidence>
<gene>
    <name evidence="17" type="ORF">G6F51_004396</name>
</gene>
<feature type="region of interest" description="Disordered" evidence="14">
    <location>
        <begin position="544"/>
        <end position="570"/>
    </location>
</feature>
<dbReference type="PROSITE" id="PS50902">
    <property type="entry name" value="FLAVODOXIN_LIKE"/>
    <property type="match status" value="1"/>
</dbReference>
<evidence type="ECO:0000256" key="14">
    <source>
        <dbReference type="SAM" id="MobiDB-lite"/>
    </source>
</evidence>
<comment type="cofactor">
    <cofactor evidence="2">
        <name>FAD</name>
        <dbReference type="ChEBI" id="CHEBI:57692"/>
    </cofactor>
</comment>
<evidence type="ECO:0000256" key="2">
    <source>
        <dbReference type="ARBA" id="ARBA00001974"/>
    </source>
</evidence>
<dbReference type="OrthoDB" id="1470350at2759"/>
<dbReference type="GO" id="GO:0005829">
    <property type="term" value="C:cytosol"/>
    <property type="evidence" value="ECO:0007669"/>
    <property type="project" value="TreeGrafter"/>
</dbReference>
<evidence type="ECO:0000256" key="13">
    <source>
        <dbReference type="ARBA" id="ARBA00049342"/>
    </source>
</evidence>
<dbReference type="Pfam" id="PF00067">
    <property type="entry name" value="p450"/>
    <property type="match status" value="1"/>
</dbReference>
<keyword evidence="4" id="KW-0813">Transport</keyword>
<dbReference type="InterPro" id="IPR001433">
    <property type="entry name" value="OxRdtase_FAD/NAD-bd"/>
</dbReference>
<dbReference type="GO" id="GO:0020037">
    <property type="term" value="F:heme binding"/>
    <property type="evidence" value="ECO:0007669"/>
    <property type="project" value="InterPro"/>
</dbReference>
<dbReference type="Gene3D" id="3.40.50.80">
    <property type="entry name" value="Nucleotide-binding domain of ferredoxin-NADP reductase (FNR) module"/>
    <property type="match status" value="1"/>
</dbReference>
<dbReference type="Gene3D" id="2.40.30.10">
    <property type="entry name" value="Translation factors"/>
    <property type="match status" value="1"/>
</dbReference>
<keyword evidence="9" id="KW-0521">NADP</keyword>
<evidence type="ECO:0000256" key="3">
    <source>
        <dbReference type="ARBA" id="ARBA00010018"/>
    </source>
</evidence>
<protein>
    <recommendedName>
        <fullName evidence="12">NADPH--hemoprotein reductase</fullName>
        <ecNumber evidence="12">1.6.2.4</ecNumber>
    </recommendedName>
</protein>
<dbReference type="InterPro" id="IPR029039">
    <property type="entry name" value="Flavoprotein-like_sf"/>
</dbReference>
<evidence type="ECO:0000256" key="6">
    <source>
        <dbReference type="ARBA" id="ARBA00022643"/>
    </source>
</evidence>
<name>A0A9P6YFP3_RHIOR</name>
<evidence type="ECO:0000256" key="9">
    <source>
        <dbReference type="ARBA" id="ARBA00022857"/>
    </source>
</evidence>
<feature type="compositionally biased region" description="Polar residues" evidence="14">
    <location>
        <begin position="558"/>
        <end position="570"/>
    </location>
</feature>
<feature type="domain" description="FAD-binding FR-type" evidence="16">
    <location>
        <begin position="795"/>
        <end position="1044"/>
    </location>
</feature>
<keyword evidence="11" id="KW-0408">Iron</keyword>
<dbReference type="InterPro" id="IPR036396">
    <property type="entry name" value="Cyt_P450_sf"/>
</dbReference>
<dbReference type="GO" id="GO:0010181">
    <property type="term" value="F:FMN binding"/>
    <property type="evidence" value="ECO:0007669"/>
    <property type="project" value="InterPro"/>
</dbReference>
<dbReference type="Gene3D" id="3.40.50.360">
    <property type="match status" value="1"/>
</dbReference>
<evidence type="ECO:0000256" key="4">
    <source>
        <dbReference type="ARBA" id="ARBA00022448"/>
    </source>
</evidence>
<dbReference type="PRINTS" id="PR00369">
    <property type="entry name" value="FLAVODOXIN"/>
</dbReference>
<accession>A0A9P6YFP3</accession>
<evidence type="ECO:0000313" key="18">
    <source>
        <dbReference type="Proteomes" id="UP000717996"/>
    </source>
</evidence>
<dbReference type="InterPro" id="IPR001094">
    <property type="entry name" value="Flavdoxin-like"/>
</dbReference>
<comment type="similarity">
    <text evidence="3">In the N-terminal section; belongs to the cytochrome P450 family.</text>
</comment>
<evidence type="ECO:0000256" key="1">
    <source>
        <dbReference type="ARBA" id="ARBA00001917"/>
    </source>
</evidence>
<dbReference type="InterPro" id="IPR003097">
    <property type="entry name" value="CysJ-like_FAD-binding"/>
</dbReference>
<dbReference type="AlphaFoldDB" id="A0A9P6YFP3"/>
<feature type="domain" description="Flavodoxin-like" evidence="15">
    <location>
        <begin position="589"/>
        <end position="746"/>
    </location>
</feature>
<evidence type="ECO:0000256" key="5">
    <source>
        <dbReference type="ARBA" id="ARBA00022630"/>
    </source>
</evidence>
<dbReference type="SUPFAM" id="SSF52218">
    <property type="entry name" value="Flavoproteins"/>
    <property type="match status" value="1"/>
</dbReference>
<dbReference type="GO" id="GO:0050660">
    <property type="term" value="F:flavin adenine dinucleotide binding"/>
    <property type="evidence" value="ECO:0007669"/>
    <property type="project" value="TreeGrafter"/>
</dbReference>
<dbReference type="PROSITE" id="PS00086">
    <property type="entry name" value="CYTOCHROME_P450"/>
    <property type="match status" value="1"/>
</dbReference>
<dbReference type="GO" id="GO:0003958">
    <property type="term" value="F:NADPH-hemoprotein reductase activity"/>
    <property type="evidence" value="ECO:0007669"/>
    <property type="project" value="UniProtKB-EC"/>
</dbReference>
<keyword evidence="8" id="KW-0274">FAD</keyword>
<reference evidence="17" key="1">
    <citation type="journal article" date="2020" name="Microb. Genom.">
        <title>Genetic diversity of clinical and environmental Mucorales isolates obtained from an investigation of mucormycosis cases among solid organ transplant recipients.</title>
        <authorList>
            <person name="Nguyen M.H."/>
            <person name="Kaul D."/>
            <person name="Muto C."/>
            <person name="Cheng S.J."/>
            <person name="Richter R.A."/>
            <person name="Bruno V.M."/>
            <person name="Liu G."/>
            <person name="Beyhan S."/>
            <person name="Sundermann A.J."/>
            <person name="Mounaud S."/>
            <person name="Pasculle A.W."/>
            <person name="Nierman W.C."/>
            <person name="Driscoll E."/>
            <person name="Cumbie R."/>
            <person name="Clancy C.J."/>
            <person name="Dupont C.L."/>
        </authorList>
    </citation>
    <scope>NUCLEOTIDE SEQUENCE</scope>
    <source>
        <strain evidence="17">GL16</strain>
    </source>
</reference>
<comment type="caution">
    <text evidence="17">The sequence shown here is derived from an EMBL/GenBank/DDBJ whole genome shotgun (WGS) entry which is preliminary data.</text>
</comment>
<dbReference type="OMA" id="TQLVMKW"/>
<proteinExistence type="inferred from homology"/>
<organism evidence="17 18">
    <name type="scientific">Rhizopus oryzae</name>
    <name type="common">Mucormycosis agent</name>
    <name type="synonym">Rhizopus arrhizus var. delemar</name>
    <dbReference type="NCBI Taxonomy" id="64495"/>
    <lineage>
        <taxon>Eukaryota</taxon>
        <taxon>Fungi</taxon>
        <taxon>Fungi incertae sedis</taxon>
        <taxon>Mucoromycota</taxon>
        <taxon>Mucoromycotina</taxon>
        <taxon>Mucoromycetes</taxon>
        <taxon>Mucorales</taxon>
        <taxon>Mucorineae</taxon>
        <taxon>Rhizopodaceae</taxon>
        <taxon>Rhizopus</taxon>
    </lineage>
</organism>
<evidence type="ECO:0000259" key="15">
    <source>
        <dbReference type="PROSITE" id="PS50902"/>
    </source>
</evidence>
<evidence type="ECO:0000256" key="11">
    <source>
        <dbReference type="ARBA" id="ARBA00023004"/>
    </source>
</evidence>
<dbReference type="Gene3D" id="1.10.630.10">
    <property type="entry name" value="Cytochrome P450"/>
    <property type="match status" value="1"/>
</dbReference>